<dbReference type="PANTHER" id="PTHR44591">
    <property type="entry name" value="STRESS RESPONSE REGULATOR PROTEIN 1"/>
    <property type="match status" value="1"/>
</dbReference>
<feature type="domain" description="Response regulatory" evidence="6">
    <location>
        <begin position="5"/>
        <end position="119"/>
    </location>
</feature>
<protein>
    <submittedName>
        <fullName evidence="7">Response regulator receiver domain-containing protein</fullName>
    </submittedName>
</protein>
<dbReference type="STRING" id="1121449.SAMN02745704_02724"/>
<accession>A0A1T4Y3S1</accession>
<reference evidence="7 8" key="1">
    <citation type="submission" date="2017-02" db="EMBL/GenBank/DDBJ databases">
        <authorList>
            <person name="Peterson S.W."/>
        </authorList>
    </citation>
    <scope>NUCLEOTIDE SEQUENCE [LARGE SCALE GENOMIC DNA]</scope>
    <source>
        <strain evidence="7 8">DSM 16080</strain>
    </source>
</reference>
<dbReference type="SMART" id="SM00448">
    <property type="entry name" value="REC"/>
    <property type="match status" value="1"/>
</dbReference>
<dbReference type="OrthoDB" id="9800029at2"/>
<dbReference type="Pfam" id="PF00072">
    <property type="entry name" value="Response_reg"/>
    <property type="match status" value="1"/>
</dbReference>
<dbReference type="SUPFAM" id="SSF52172">
    <property type="entry name" value="CheY-like"/>
    <property type="match status" value="1"/>
</dbReference>
<keyword evidence="2" id="KW-0902">Two-component regulatory system</keyword>
<sequence length="143" mass="16379">MDPIRLLLVDDEAEFLRTLSKRLHRRGLTAELAHSGESALENLRQHPADVVVLDVKMPGMSGIETLRTLKREHPLTEVILLTGHADLDAAVQGMELGAFDYLMKPMDIDELLFKIQDAYTRKDLHERKIRVTSDRLTRQRQPD</sequence>
<keyword evidence="1 5" id="KW-0597">Phosphoprotein</keyword>
<organism evidence="7 8">
    <name type="scientific">Paucidesulfovibrio gracilis DSM 16080</name>
    <dbReference type="NCBI Taxonomy" id="1121449"/>
    <lineage>
        <taxon>Bacteria</taxon>
        <taxon>Pseudomonadati</taxon>
        <taxon>Thermodesulfobacteriota</taxon>
        <taxon>Desulfovibrionia</taxon>
        <taxon>Desulfovibrionales</taxon>
        <taxon>Desulfovibrionaceae</taxon>
        <taxon>Paucidesulfovibrio</taxon>
    </lineage>
</organism>
<evidence type="ECO:0000256" key="4">
    <source>
        <dbReference type="ARBA" id="ARBA00023163"/>
    </source>
</evidence>
<keyword evidence="3" id="KW-0805">Transcription regulation</keyword>
<evidence type="ECO:0000313" key="8">
    <source>
        <dbReference type="Proteomes" id="UP000190027"/>
    </source>
</evidence>
<dbReference type="FunFam" id="3.40.50.2300:FF:000018">
    <property type="entry name" value="DNA-binding transcriptional regulator NtrC"/>
    <property type="match status" value="1"/>
</dbReference>
<evidence type="ECO:0000256" key="3">
    <source>
        <dbReference type="ARBA" id="ARBA00023015"/>
    </source>
</evidence>
<evidence type="ECO:0000256" key="5">
    <source>
        <dbReference type="PROSITE-ProRule" id="PRU00169"/>
    </source>
</evidence>
<dbReference type="AlphaFoldDB" id="A0A1T4Y3S1"/>
<evidence type="ECO:0000256" key="1">
    <source>
        <dbReference type="ARBA" id="ARBA00022553"/>
    </source>
</evidence>
<dbReference type="InterPro" id="IPR050595">
    <property type="entry name" value="Bact_response_regulator"/>
</dbReference>
<dbReference type="GO" id="GO:0000160">
    <property type="term" value="P:phosphorelay signal transduction system"/>
    <property type="evidence" value="ECO:0007669"/>
    <property type="project" value="UniProtKB-KW"/>
</dbReference>
<name>A0A1T4Y3S1_9BACT</name>
<keyword evidence="4" id="KW-0804">Transcription</keyword>
<dbReference type="Gene3D" id="3.40.50.2300">
    <property type="match status" value="1"/>
</dbReference>
<dbReference type="PROSITE" id="PS50110">
    <property type="entry name" value="RESPONSE_REGULATORY"/>
    <property type="match status" value="1"/>
</dbReference>
<dbReference type="InterPro" id="IPR001789">
    <property type="entry name" value="Sig_transdc_resp-reg_receiver"/>
</dbReference>
<keyword evidence="8" id="KW-1185">Reference proteome</keyword>
<dbReference type="PANTHER" id="PTHR44591:SF14">
    <property type="entry name" value="PROTEIN PILG"/>
    <property type="match status" value="1"/>
</dbReference>
<evidence type="ECO:0000259" key="6">
    <source>
        <dbReference type="PROSITE" id="PS50110"/>
    </source>
</evidence>
<evidence type="ECO:0000313" key="7">
    <source>
        <dbReference type="EMBL" id="SKA96449.1"/>
    </source>
</evidence>
<dbReference type="Proteomes" id="UP000190027">
    <property type="component" value="Unassembled WGS sequence"/>
</dbReference>
<feature type="modified residue" description="4-aspartylphosphate" evidence="5">
    <location>
        <position position="54"/>
    </location>
</feature>
<dbReference type="RefSeq" id="WP_078718266.1">
    <property type="nucleotide sequence ID" value="NZ_FUYC01000026.1"/>
</dbReference>
<gene>
    <name evidence="7" type="ORF">SAMN02745704_02724</name>
</gene>
<proteinExistence type="predicted"/>
<dbReference type="InterPro" id="IPR011006">
    <property type="entry name" value="CheY-like_superfamily"/>
</dbReference>
<evidence type="ECO:0000256" key="2">
    <source>
        <dbReference type="ARBA" id="ARBA00023012"/>
    </source>
</evidence>
<dbReference type="EMBL" id="FUYC01000026">
    <property type="protein sequence ID" value="SKA96449.1"/>
    <property type="molecule type" value="Genomic_DNA"/>
</dbReference>